<gene>
    <name evidence="2" type="ORF">SAMN02910297_01135</name>
</gene>
<organism evidence="2 3">
    <name type="scientific">Methanobrevibacter olleyae</name>
    <dbReference type="NCBI Taxonomy" id="294671"/>
    <lineage>
        <taxon>Archaea</taxon>
        <taxon>Methanobacteriati</taxon>
        <taxon>Methanobacteriota</taxon>
        <taxon>Methanomada group</taxon>
        <taxon>Methanobacteria</taxon>
        <taxon>Methanobacteriales</taxon>
        <taxon>Methanobacteriaceae</taxon>
        <taxon>Methanobrevibacter</taxon>
    </lineage>
</organism>
<dbReference type="Gene3D" id="3.40.630.30">
    <property type="match status" value="1"/>
</dbReference>
<dbReference type="PROSITE" id="PS51186">
    <property type="entry name" value="GNAT"/>
    <property type="match status" value="1"/>
</dbReference>
<dbReference type="RefSeq" id="WP_074798545.1">
    <property type="nucleotide sequence ID" value="NZ_FOTL01000017.1"/>
</dbReference>
<reference evidence="3" key="1">
    <citation type="submission" date="2016-10" db="EMBL/GenBank/DDBJ databases">
        <authorList>
            <person name="Varghese N."/>
        </authorList>
    </citation>
    <scope>NUCLEOTIDE SEQUENCE [LARGE SCALE GENOMIC DNA]</scope>
    <source>
        <strain evidence="3">DSM 16632</strain>
    </source>
</reference>
<evidence type="ECO:0000313" key="2">
    <source>
        <dbReference type="EMBL" id="SFL52788.1"/>
    </source>
</evidence>
<accession>A0A1I4IEJ1</accession>
<dbReference type="GO" id="GO:0016747">
    <property type="term" value="F:acyltransferase activity, transferring groups other than amino-acyl groups"/>
    <property type="evidence" value="ECO:0007669"/>
    <property type="project" value="InterPro"/>
</dbReference>
<protein>
    <submittedName>
        <fullName evidence="2">Acetyltransferase (GNAT) family protein</fullName>
    </submittedName>
</protein>
<evidence type="ECO:0000313" key="3">
    <source>
        <dbReference type="Proteomes" id="UP000183442"/>
    </source>
</evidence>
<dbReference type="OrthoDB" id="43754at2157"/>
<dbReference type="SUPFAM" id="SSF55729">
    <property type="entry name" value="Acyl-CoA N-acyltransferases (Nat)"/>
    <property type="match status" value="1"/>
</dbReference>
<feature type="domain" description="N-acetyltransferase" evidence="1">
    <location>
        <begin position="4"/>
        <end position="149"/>
    </location>
</feature>
<sequence>METVLTNEKDERFIELTKELDKEYFQIYGDIALEYQEYNDLKDPHIVLLLLNWTRPIACASYKLFDKDTIEIKRVYVKRRYRRRGIAYKLVKQLEKLAIEENFKYSIIETGSENYSAINLYKKLDYEIIDNFGQFKGDDLCICMKKEFRTLIQAF</sequence>
<proteinExistence type="predicted"/>
<dbReference type="AlphaFoldDB" id="A0A1I4IEJ1"/>
<dbReference type="EMBL" id="FOTL01000017">
    <property type="protein sequence ID" value="SFL52788.1"/>
    <property type="molecule type" value="Genomic_DNA"/>
</dbReference>
<dbReference type="Proteomes" id="UP000183442">
    <property type="component" value="Unassembled WGS sequence"/>
</dbReference>
<dbReference type="Pfam" id="PF00583">
    <property type="entry name" value="Acetyltransf_1"/>
    <property type="match status" value="1"/>
</dbReference>
<dbReference type="InterPro" id="IPR016181">
    <property type="entry name" value="Acyl_CoA_acyltransferase"/>
</dbReference>
<name>A0A1I4IEJ1_METOL</name>
<evidence type="ECO:0000259" key="1">
    <source>
        <dbReference type="PROSITE" id="PS51186"/>
    </source>
</evidence>
<dbReference type="InterPro" id="IPR000182">
    <property type="entry name" value="GNAT_dom"/>
</dbReference>
<keyword evidence="2" id="KW-0808">Transferase</keyword>